<feature type="domain" description="DUF1996" evidence="3">
    <location>
        <begin position="145"/>
        <end position="365"/>
    </location>
</feature>
<evidence type="ECO:0000313" key="4">
    <source>
        <dbReference type="EMBL" id="MFC6886362.1"/>
    </source>
</evidence>
<evidence type="ECO:0000256" key="2">
    <source>
        <dbReference type="SAM" id="SignalP"/>
    </source>
</evidence>
<dbReference type="Proteomes" id="UP001596380">
    <property type="component" value="Unassembled WGS sequence"/>
</dbReference>
<feature type="region of interest" description="Disordered" evidence="1">
    <location>
        <begin position="21"/>
        <end position="141"/>
    </location>
</feature>
<organism evidence="4 5">
    <name type="scientific">Actinomadura yumaensis</name>
    <dbReference type="NCBI Taxonomy" id="111807"/>
    <lineage>
        <taxon>Bacteria</taxon>
        <taxon>Bacillati</taxon>
        <taxon>Actinomycetota</taxon>
        <taxon>Actinomycetes</taxon>
        <taxon>Streptosporangiales</taxon>
        <taxon>Thermomonosporaceae</taxon>
        <taxon>Actinomadura</taxon>
    </lineage>
</organism>
<dbReference type="PANTHER" id="PTHR43662">
    <property type="match status" value="1"/>
</dbReference>
<feature type="compositionally biased region" description="Polar residues" evidence="1">
    <location>
        <begin position="116"/>
        <end position="138"/>
    </location>
</feature>
<comment type="caution">
    <text evidence="4">The sequence shown here is derived from an EMBL/GenBank/DDBJ whole genome shotgun (WGS) entry which is preliminary data.</text>
</comment>
<feature type="compositionally biased region" description="Low complexity" evidence="1">
    <location>
        <begin position="57"/>
        <end position="94"/>
    </location>
</feature>
<feature type="compositionally biased region" description="Basic and acidic residues" evidence="1">
    <location>
        <begin position="98"/>
        <end position="109"/>
    </location>
</feature>
<feature type="chain" id="PRO_5046478909" evidence="2">
    <location>
        <begin position="21"/>
        <end position="387"/>
    </location>
</feature>
<evidence type="ECO:0000259" key="3">
    <source>
        <dbReference type="Pfam" id="PF09362"/>
    </source>
</evidence>
<evidence type="ECO:0000313" key="5">
    <source>
        <dbReference type="Proteomes" id="UP001596380"/>
    </source>
</evidence>
<dbReference type="Pfam" id="PF09362">
    <property type="entry name" value="DUF1996"/>
    <property type="match status" value="1"/>
</dbReference>
<name>A0ABW2CY37_9ACTN</name>
<keyword evidence="5" id="KW-1185">Reference proteome</keyword>
<accession>A0ABW2CY37</accession>
<dbReference type="InterPro" id="IPR018535">
    <property type="entry name" value="DUF1996"/>
</dbReference>
<reference evidence="5" key="1">
    <citation type="journal article" date="2019" name="Int. J. Syst. Evol. Microbiol.">
        <title>The Global Catalogue of Microorganisms (GCM) 10K type strain sequencing project: providing services to taxonomists for standard genome sequencing and annotation.</title>
        <authorList>
            <consortium name="The Broad Institute Genomics Platform"/>
            <consortium name="The Broad Institute Genome Sequencing Center for Infectious Disease"/>
            <person name="Wu L."/>
            <person name="Ma J."/>
        </authorList>
    </citation>
    <scope>NUCLEOTIDE SEQUENCE [LARGE SCALE GENOMIC DNA]</scope>
    <source>
        <strain evidence="5">JCM 3369</strain>
    </source>
</reference>
<gene>
    <name evidence="4" type="ORF">ACFQKB_41845</name>
</gene>
<protein>
    <submittedName>
        <fullName evidence="4">DUF1996 domain-containing protein</fullName>
    </submittedName>
</protein>
<dbReference type="PANTHER" id="PTHR43662:SF3">
    <property type="entry name" value="DOMAIN PROTEIN, PUTATIVE (AFU_ORTHOLOGUE AFUA_6G11970)-RELATED"/>
    <property type="match status" value="1"/>
</dbReference>
<evidence type="ECO:0000256" key="1">
    <source>
        <dbReference type="SAM" id="MobiDB-lite"/>
    </source>
</evidence>
<dbReference type="EMBL" id="JBHSXS010000052">
    <property type="protein sequence ID" value="MFC6886362.1"/>
    <property type="molecule type" value="Genomic_DNA"/>
</dbReference>
<feature type="signal peptide" evidence="2">
    <location>
        <begin position="1"/>
        <end position="20"/>
    </location>
</feature>
<keyword evidence="2" id="KW-0732">Signal</keyword>
<proteinExistence type="predicted"/>
<dbReference type="RefSeq" id="WP_378064086.1">
    <property type="nucleotide sequence ID" value="NZ_JBHSXS010000052.1"/>
</dbReference>
<feature type="compositionally biased region" description="Low complexity" evidence="1">
    <location>
        <begin position="21"/>
        <end position="42"/>
    </location>
</feature>
<sequence>MARKKGIAVIVPALALVASAAGTAPAGASPAGLPRPAAAADPTDPPDDPGDTRNGNDADNGNRQNDGGNGQNGNNDDNGDGADQQQQQQQQQQQVKQGPDRGDFVDIRRAPRTAQPRRSGNASRGSFTSRCGTNQNGHHNPDNFIVAPGVSNGAHHIHDYVGNLSTDGFSTDESLAAAGTTCAGGDKSAYFWPVMRVRAQRDDSGQARQSEADGNVGRVVAPASARMQFLGNARGKVTPMPPFLRVITGDAKAGTNGTANARAQWTCTGFADRALTDKYPLCPRGSRVTRVLDFPSCWDGRNTDSANHRDHIVFPGRSGACPAGTRAVPRLRMTLTYDLPNRAGAFAVDTFPEQGHDPVTDHADFENVMPGGLMRRAAACVNSGRAC</sequence>